<keyword evidence="7" id="KW-0812">Transmembrane</keyword>
<comment type="caution">
    <text evidence="10">The sequence shown here is derived from an EMBL/GenBank/DDBJ whole genome shotgun (WGS) entry which is preliminary data.</text>
</comment>
<evidence type="ECO:0000313" key="10">
    <source>
        <dbReference type="EMBL" id="KAG6737253.1"/>
    </source>
</evidence>
<sequence length="882" mass="97684">MVMESKESKCPAQQMASTCRCQVCCLFLLVLVVLCVLRFGTVTWVVGFTGFRIKIANDALAISRFLLDIKDGHLIYFWLFNKQMAAELVSSATSDKLTEVDWTKNIEICELVARDERQARDVVKAIKKRLGSKNANTQLYAVMLLEMLMNNIGEQVHRQVIDTGILPILVKIVKKKTELPVRERIFLLLDATQTALGGASGKFPQYYSAYYDLVCAGVQFPQRPRERPSNHQATQESKKNTLNGELAAARHEVGAHPVPVEPQVVPESRYLLLSLLHDAQILRKASIIQKANNALEVLKEVLDAVDYQNPEGAKDEFTLDLVEQCSFQKQRVMHLVMTSRDEKLVSQAIELNEQLQKVLARHDSLLSGRSTVSDTTTISDRTTTTANHFNHEESEEEEEPEQLFRRLRKGKACARPEDEGNSEEHLPLGLLGSTIPGDRLNRPLIRPLPSEQPQDPNANCAPVVIPPPPAKHMERQKFFQEKKADGSAVSGHMRGLSLHSRNASSISEVLLLFLRSSALSQLSIDLNPFYKSFPQLIRCSSADSSTSCTLPSSVHRSFHFPNKSSHILPLSPSTRRKPPGPAAAATLGKAAFDYIRLYTPKVLDVLKTISLTSTVLAFIISTFGITYDTPIPTYFYFTSGASSFASILYLPTIHNQTTKSFKDLPNNTPLHFPGLPPIKPSHLPEPLLDRDHPAYQEFFSLGTLLRNLKGMILSTFDMLEPQAIKAITEGACVPKGSTPPLYCIGPRIVDAKQRGASDGALSKCLLWLDKQPSQSVVFLCFGRKGASSAPQLKEITFGLESVVLAEEIKLTPMPILTEDGKGGVVSSEDVERKVRELMGLEGKGFRESSSMMNIMAMAAWTNGGSSFTALSKLVASWKQEQS</sequence>
<evidence type="ECO:0000259" key="9">
    <source>
        <dbReference type="PROSITE" id="PS50909"/>
    </source>
</evidence>
<dbReference type="Proteomes" id="UP000886885">
    <property type="component" value="Chromosome 19D"/>
</dbReference>
<dbReference type="OrthoDB" id="2018246at2759"/>
<feature type="compositionally biased region" description="Basic and acidic residues" evidence="6">
    <location>
        <begin position="414"/>
        <end position="426"/>
    </location>
</feature>
<dbReference type="GO" id="GO:0043130">
    <property type="term" value="F:ubiquitin binding"/>
    <property type="evidence" value="ECO:0007669"/>
    <property type="project" value="InterPro"/>
</dbReference>
<dbReference type="CDD" id="cd03561">
    <property type="entry name" value="VHS"/>
    <property type="match status" value="1"/>
</dbReference>
<dbReference type="GO" id="GO:0043328">
    <property type="term" value="P:protein transport to vacuole involved in ubiquitin-dependent protein catabolic process via the multivesicular body sorting pathway"/>
    <property type="evidence" value="ECO:0007669"/>
    <property type="project" value="InterPro"/>
</dbReference>
<evidence type="ECO:0000256" key="7">
    <source>
        <dbReference type="SAM" id="Phobius"/>
    </source>
</evidence>
<dbReference type="AlphaFoldDB" id="A0A8X7XVP4"/>
<evidence type="ECO:0000256" key="2">
    <source>
        <dbReference type="ARBA" id="ARBA00007708"/>
    </source>
</evidence>
<dbReference type="EMBL" id="JAAWWB010000038">
    <property type="protein sequence ID" value="KAG6737253.1"/>
    <property type="molecule type" value="Genomic_DNA"/>
</dbReference>
<dbReference type="PROSITE" id="PS50179">
    <property type="entry name" value="VHS"/>
    <property type="match status" value="1"/>
</dbReference>
<gene>
    <name evidence="10" type="ORF">POTOM_058766</name>
</gene>
<accession>A0A8X7XVP4</accession>
<keyword evidence="4" id="KW-0653">Protein transport</keyword>
<dbReference type="CDD" id="cd14231">
    <property type="entry name" value="GAT_GGA-like_plant"/>
    <property type="match status" value="1"/>
</dbReference>
<dbReference type="Pfam" id="PF03127">
    <property type="entry name" value="GAT"/>
    <property type="match status" value="1"/>
</dbReference>
<evidence type="ECO:0000259" key="8">
    <source>
        <dbReference type="PROSITE" id="PS50179"/>
    </source>
</evidence>
<keyword evidence="11" id="KW-1185">Reference proteome</keyword>
<name>A0A8X7XVP4_POPTO</name>
<feature type="domain" description="GAT" evidence="9">
    <location>
        <begin position="279"/>
        <end position="367"/>
    </location>
</feature>
<evidence type="ECO:0000256" key="3">
    <source>
        <dbReference type="ARBA" id="ARBA00022448"/>
    </source>
</evidence>
<protein>
    <submittedName>
        <fullName evidence="10">Uncharacterized protein</fullName>
    </submittedName>
</protein>
<proteinExistence type="inferred from homology"/>
<feature type="region of interest" description="Disordered" evidence="6">
    <location>
        <begin position="382"/>
        <end position="434"/>
    </location>
</feature>
<dbReference type="InterPro" id="IPR002014">
    <property type="entry name" value="VHS_dom"/>
</dbReference>
<keyword evidence="5 7" id="KW-0472">Membrane</keyword>
<organism evidence="10 11">
    <name type="scientific">Populus tomentosa</name>
    <name type="common">Chinese white poplar</name>
    <dbReference type="NCBI Taxonomy" id="118781"/>
    <lineage>
        <taxon>Eukaryota</taxon>
        <taxon>Viridiplantae</taxon>
        <taxon>Streptophyta</taxon>
        <taxon>Embryophyta</taxon>
        <taxon>Tracheophyta</taxon>
        <taxon>Spermatophyta</taxon>
        <taxon>Magnoliopsida</taxon>
        <taxon>eudicotyledons</taxon>
        <taxon>Gunneridae</taxon>
        <taxon>Pentapetalae</taxon>
        <taxon>rosids</taxon>
        <taxon>fabids</taxon>
        <taxon>Malpighiales</taxon>
        <taxon>Salicaceae</taxon>
        <taxon>Saliceae</taxon>
        <taxon>Populus</taxon>
    </lineage>
</organism>
<comment type="similarity">
    <text evidence="2">Belongs to the TOM1 family.</text>
</comment>
<dbReference type="FunFam" id="1.25.40.90:FF:000028">
    <property type="entry name" value="TOM1-like protein 2"/>
    <property type="match status" value="1"/>
</dbReference>
<dbReference type="InterPro" id="IPR044836">
    <property type="entry name" value="TOL_plant"/>
</dbReference>
<keyword evidence="3" id="KW-0813">Transport</keyword>
<reference evidence="10" key="1">
    <citation type="journal article" date="2020" name="bioRxiv">
        <title>Hybrid origin of Populus tomentosa Carr. identified through genome sequencing and phylogenomic analysis.</title>
        <authorList>
            <person name="An X."/>
            <person name="Gao K."/>
            <person name="Chen Z."/>
            <person name="Li J."/>
            <person name="Yang X."/>
            <person name="Yang X."/>
            <person name="Zhou J."/>
            <person name="Guo T."/>
            <person name="Zhao T."/>
            <person name="Huang S."/>
            <person name="Miao D."/>
            <person name="Khan W.U."/>
            <person name="Rao P."/>
            <person name="Ye M."/>
            <person name="Lei B."/>
            <person name="Liao W."/>
            <person name="Wang J."/>
            <person name="Ji L."/>
            <person name="Li Y."/>
            <person name="Guo B."/>
            <person name="Mustafa N.S."/>
            <person name="Li S."/>
            <person name="Yun Q."/>
            <person name="Keller S.R."/>
            <person name="Mao J."/>
            <person name="Zhang R."/>
            <person name="Strauss S.H."/>
        </authorList>
    </citation>
    <scope>NUCLEOTIDE SEQUENCE</scope>
    <source>
        <strain evidence="10">GM15</strain>
        <tissue evidence="10">Leaf</tissue>
    </source>
</reference>
<dbReference type="PROSITE" id="PS50909">
    <property type="entry name" value="GAT"/>
    <property type="match status" value="1"/>
</dbReference>
<keyword evidence="7" id="KW-1133">Transmembrane helix</keyword>
<dbReference type="SMART" id="SM00288">
    <property type="entry name" value="VHS"/>
    <property type="match status" value="1"/>
</dbReference>
<dbReference type="GO" id="GO:0016020">
    <property type="term" value="C:membrane"/>
    <property type="evidence" value="ECO:0007669"/>
    <property type="project" value="UniProtKB-SubCell"/>
</dbReference>
<feature type="domain" description="VHS" evidence="8">
    <location>
        <begin position="92"/>
        <end position="221"/>
    </location>
</feature>
<dbReference type="GO" id="GO:0035091">
    <property type="term" value="F:phosphatidylinositol binding"/>
    <property type="evidence" value="ECO:0007669"/>
    <property type="project" value="InterPro"/>
</dbReference>
<dbReference type="InterPro" id="IPR004152">
    <property type="entry name" value="GAT_dom"/>
</dbReference>
<evidence type="ECO:0000256" key="6">
    <source>
        <dbReference type="SAM" id="MobiDB-lite"/>
    </source>
</evidence>
<dbReference type="GO" id="GO:0005737">
    <property type="term" value="C:cytoplasm"/>
    <property type="evidence" value="ECO:0007669"/>
    <property type="project" value="UniProtKB-ARBA"/>
</dbReference>
<dbReference type="Pfam" id="PF00790">
    <property type="entry name" value="VHS"/>
    <property type="match status" value="1"/>
</dbReference>
<evidence type="ECO:0000256" key="5">
    <source>
        <dbReference type="ARBA" id="ARBA00023136"/>
    </source>
</evidence>
<dbReference type="PANTHER" id="PTHR45898:SF3">
    <property type="entry name" value="TOM1-LIKE PROTEIN 5"/>
    <property type="match status" value="1"/>
</dbReference>
<evidence type="ECO:0000256" key="1">
    <source>
        <dbReference type="ARBA" id="ARBA00004170"/>
    </source>
</evidence>
<feature type="transmembrane region" description="Helical" evidence="7">
    <location>
        <begin position="21"/>
        <end position="46"/>
    </location>
</feature>
<comment type="subcellular location">
    <subcellularLocation>
        <location evidence="1">Membrane</location>
        <topology evidence="1">Peripheral membrane protein</topology>
    </subcellularLocation>
</comment>
<evidence type="ECO:0000313" key="11">
    <source>
        <dbReference type="Proteomes" id="UP000886885"/>
    </source>
</evidence>
<dbReference type="PANTHER" id="PTHR45898">
    <property type="entry name" value="TOM1-LIKE PROTEIN"/>
    <property type="match status" value="1"/>
</dbReference>
<evidence type="ECO:0000256" key="4">
    <source>
        <dbReference type="ARBA" id="ARBA00022927"/>
    </source>
</evidence>